<dbReference type="EMBL" id="CAAALY010024100">
    <property type="protein sequence ID" value="VEL15292.1"/>
    <property type="molecule type" value="Genomic_DNA"/>
</dbReference>
<protein>
    <submittedName>
        <fullName evidence="1">Uncharacterized protein</fullName>
    </submittedName>
</protein>
<name>A0A448WMB5_9PLAT</name>
<evidence type="ECO:0000313" key="1">
    <source>
        <dbReference type="EMBL" id="VEL15292.1"/>
    </source>
</evidence>
<accession>A0A448WMB5</accession>
<proteinExistence type="predicted"/>
<dbReference type="Proteomes" id="UP000784294">
    <property type="component" value="Unassembled WGS sequence"/>
</dbReference>
<reference evidence="1" key="1">
    <citation type="submission" date="2018-11" db="EMBL/GenBank/DDBJ databases">
        <authorList>
            <consortium name="Pathogen Informatics"/>
        </authorList>
    </citation>
    <scope>NUCLEOTIDE SEQUENCE</scope>
</reference>
<organism evidence="1 2">
    <name type="scientific">Protopolystoma xenopodis</name>
    <dbReference type="NCBI Taxonomy" id="117903"/>
    <lineage>
        <taxon>Eukaryota</taxon>
        <taxon>Metazoa</taxon>
        <taxon>Spiralia</taxon>
        <taxon>Lophotrochozoa</taxon>
        <taxon>Platyhelminthes</taxon>
        <taxon>Monogenea</taxon>
        <taxon>Polyopisthocotylea</taxon>
        <taxon>Polystomatidea</taxon>
        <taxon>Polystomatidae</taxon>
        <taxon>Protopolystoma</taxon>
    </lineage>
</organism>
<keyword evidence="2" id="KW-1185">Reference proteome</keyword>
<evidence type="ECO:0000313" key="2">
    <source>
        <dbReference type="Proteomes" id="UP000784294"/>
    </source>
</evidence>
<comment type="caution">
    <text evidence="1">The sequence shown here is derived from an EMBL/GenBank/DDBJ whole genome shotgun (WGS) entry which is preliminary data.</text>
</comment>
<dbReference type="AlphaFoldDB" id="A0A448WMB5"/>
<gene>
    <name evidence="1" type="ORF">PXEA_LOCUS8732</name>
</gene>
<sequence length="73" mass="7992">MGQSIYPILTRFGQLQRGPQQVSHLPGALKASFAWPKQSHLVSERANSGPCVVSGEEEWPRSPCAPFKHSFGS</sequence>